<keyword evidence="1" id="KW-0472">Membrane</keyword>
<protein>
    <submittedName>
        <fullName evidence="3">Ion channel</fullName>
    </submittedName>
</protein>
<gene>
    <name evidence="3" type="ORF">SAMN02745126_05084</name>
</gene>
<feature type="transmembrane region" description="Helical" evidence="1">
    <location>
        <begin position="6"/>
        <end position="29"/>
    </location>
</feature>
<dbReference type="AlphaFoldDB" id="A0A1T4ST72"/>
<accession>A0A1T4ST72</accession>
<reference evidence="4" key="1">
    <citation type="submission" date="2017-02" db="EMBL/GenBank/DDBJ databases">
        <authorList>
            <person name="Varghese N."/>
            <person name="Submissions S."/>
        </authorList>
    </citation>
    <scope>NUCLEOTIDE SEQUENCE [LARGE SCALE GENOMIC DNA]</scope>
    <source>
        <strain evidence="4">ATCC 27094</strain>
    </source>
</reference>
<keyword evidence="1" id="KW-0812">Transmembrane</keyword>
<evidence type="ECO:0000313" key="3">
    <source>
        <dbReference type="EMBL" id="SKA31078.1"/>
    </source>
</evidence>
<keyword evidence="4" id="KW-1185">Reference proteome</keyword>
<dbReference type="STRING" id="225324.SAMN02745126_05084"/>
<dbReference type="Gene3D" id="1.10.287.70">
    <property type="match status" value="1"/>
</dbReference>
<feature type="transmembrane region" description="Helical" evidence="1">
    <location>
        <begin position="117"/>
        <end position="135"/>
    </location>
</feature>
<dbReference type="Pfam" id="PF07885">
    <property type="entry name" value="Ion_trans_2"/>
    <property type="match status" value="1"/>
</dbReference>
<dbReference type="RefSeq" id="WP_085936828.1">
    <property type="nucleotide sequence ID" value="NZ_FUWJ01000009.1"/>
</dbReference>
<dbReference type="EMBL" id="FUWJ01000009">
    <property type="protein sequence ID" value="SKA31078.1"/>
    <property type="molecule type" value="Genomic_DNA"/>
</dbReference>
<evidence type="ECO:0000259" key="2">
    <source>
        <dbReference type="Pfam" id="PF07885"/>
    </source>
</evidence>
<sequence length="156" mass="17518">MLWPEFQGLFAIPLVIATALIQLFAQYHVTRLPNVLPRKLVLWRAISRKTAVIVLAVLVLLIAHLVEVVVWAVRYFTWGELGDFANSVYFSLASFTTVGASELTLSPLHRFTGALEAAVGMMMFGWSTALLVNVIQRAESQQTDIQRDERADREES</sequence>
<name>A0A1T4ST72_9HYPH</name>
<feature type="transmembrane region" description="Helical" evidence="1">
    <location>
        <begin position="50"/>
        <end position="76"/>
    </location>
</feature>
<evidence type="ECO:0000256" key="1">
    <source>
        <dbReference type="SAM" id="Phobius"/>
    </source>
</evidence>
<organism evidence="3 4">
    <name type="scientific">Enhydrobacter aerosaccus</name>
    <dbReference type="NCBI Taxonomy" id="225324"/>
    <lineage>
        <taxon>Bacteria</taxon>
        <taxon>Pseudomonadati</taxon>
        <taxon>Pseudomonadota</taxon>
        <taxon>Alphaproteobacteria</taxon>
        <taxon>Hyphomicrobiales</taxon>
        <taxon>Enhydrobacter</taxon>
    </lineage>
</organism>
<dbReference type="Proteomes" id="UP000190092">
    <property type="component" value="Unassembled WGS sequence"/>
</dbReference>
<dbReference type="OrthoDB" id="2974133at2"/>
<dbReference type="InterPro" id="IPR013099">
    <property type="entry name" value="K_chnl_dom"/>
</dbReference>
<feature type="domain" description="Potassium channel" evidence="2">
    <location>
        <begin position="65"/>
        <end position="136"/>
    </location>
</feature>
<evidence type="ECO:0000313" key="4">
    <source>
        <dbReference type="Proteomes" id="UP000190092"/>
    </source>
</evidence>
<keyword evidence="1" id="KW-1133">Transmembrane helix</keyword>
<proteinExistence type="predicted"/>
<dbReference type="SUPFAM" id="SSF81324">
    <property type="entry name" value="Voltage-gated potassium channels"/>
    <property type="match status" value="1"/>
</dbReference>